<keyword evidence="7 10" id="KW-1133">Transmembrane helix</keyword>
<feature type="transmembrane region" description="Helical" evidence="10">
    <location>
        <begin position="372"/>
        <end position="392"/>
    </location>
</feature>
<feature type="transmembrane region" description="Helical" evidence="10">
    <location>
        <begin position="183"/>
        <end position="202"/>
    </location>
</feature>
<dbReference type="PANTHER" id="PTHR32024:SF1">
    <property type="entry name" value="KTR SYSTEM POTASSIUM UPTAKE PROTEIN B"/>
    <property type="match status" value="1"/>
</dbReference>
<keyword evidence="6" id="KW-0630">Potassium</keyword>
<feature type="transmembrane region" description="Helical" evidence="10">
    <location>
        <begin position="66"/>
        <end position="87"/>
    </location>
</feature>
<evidence type="ECO:0000256" key="10">
    <source>
        <dbReference type="SAM" id="Phobius"/>
    </source>
</evidence>
<evidence type="ECO:0000256" key="3">
    <source>
        <dbReference type="ARBA" id="ARBA00022475"/>
    </source>
</evidence>
<evidence type="ECO:0000256" key="1">
    <source>
        <dbReference type="ARBA" id="ARBA00004651"/>
    </source>
</evidence>
<evidence type="ECO:0000256" key="8">
    <source>
        <dbReference type="ARBA" id="ARBA00023065"/>
    </source>
</evidence>
<evidence type="ECO:0000256" key="5">
    <source>
        <dbReference type="ARBA" id="ARBA00022692"/>
    </source>
</evidence>
<keyword evidence="2" id="KW-0813">Transport</keyword>
<proteinExistence type="predicted"/>
<feature type="transmembrane region" description="Helical" evidence="10">
    <location>
        <begin position="39"/>
        <end position="60"/>
    </location>
</feature>
<feature type="transmembrane region" description="Helical" evidence="10">
    <location>
        <begin position="153"/>
        <end position="171"/>
    </location>
</feature>
<evidence type="ECO:0000313" key="11">
    <source>
        <dbReference type="EMBL" id="GMA83942.1"/>
    </source>
</evidence>
<evidence type="ECO:0000256" key="2">
    <source>
        <dbReference type="ARBA" id="ARBA00022448"/>
    </source>
</evidence>
<keyword evidence="5 10" id="KW-0812">Transmembrane</keyword>
<feature type="transmembrane region" description="Helical" evidence="10">
    <location>
        <begin position="248"/>
        <end position="270"/>
    </location>
</feature>
<dbReference type="PANTHER" id="PTHR32024">
    <property type="entry name" value="TRK SYSTEM POTASSIUM UPTAKE PROTEIN TRKG-RELATED"/>
    <property type="match status" value="1"/>
</dbReference>
<organism evidence="11 12">
    <name type="scientific">Shewanella glacialipiscicola</name>
    <dbReference type="NCBI Taxonomy" id="614069"/>
    <lineage>
        <taxon>Bacteria</taxon>
        <taxon>Pseudomonadati</taxon>
        <taxon>Pseudomonadota</taxon>
        <taxon>Gammaproteobacteria</taxon>
        <taxon>Alteromonadales</taxon>
        <taxon>Shewanellaceae</taxon>
        <taxon>Shewanella</taxon>
    </lineage>
</organism>
<feature type="transmembrane region" description="Helical" evidence="10">
    <location>
        <begin position="99"/>
        <end position="123"/>
    </location>
</feature>
<sequence>MNLNTSHQGWCKVVQWHPSITAIEHKPKAGKKLLGAPPFILSISFALLIMLGTCLLKLPIATESPITWLQSLFTATSAVTVTGLVVVDTGSVFTPFGQIVIALLIQCGGLGLMTFAIVTLIALGGKIGFLQQTVAKEAFNQTDTSTLVSTAKAVLIFSLLVEAIGMLILSAHWSHELGWQTSLFYGFFYTISAFNNAGFALSADSLMPYVADPVINLTITALLIIGGLGFSVWIDLRRNKRWSKLSVYSRMMIIGTIVINAVAVIALYFIEYNNPNTLAPLSELGKWLASWFQAVTPRTAGFNTLAIDQLEDASTLLILVLMFIGGGSLSTASGIKVVTFMVLILATYGYLRRDEAIYVFKREIPKDTVSKALALTIISLVLSWLAIFILVLSEKAPLIDIVFEAISALGTVGLSRGLTGNLTTLGQAIIIFMMFMGRLGPLMLAYFLANPRMKKLRYAETRLAIG</sequence>
<dbReference type="InterPro" id="IPR004772">
    <property type="entry name" value="TrkH"/>
</dbReference>
<reference evidence="12" key="1">
    <citation type="journal article" date="2019" name="Int. J. Syst. Evol. Microbiol.">
        <title>The Global Catalogue of Microorganisms (GCM) 10K type strain sequencing project: providing services to taxonomists for standard genome sequencing and annotation.</title>
        <authorList>
            <consortium name="The Broad Institute Genomics Platform"/>
            <consortium name="The Broad Institute Genome Sequencing Center for Infectious Disease"/>
            <person name="Wu L."/>
            <person name="Ma J."/>
        </authorList>
    </citation>
    <scope>NUCLEOTIDE SEQUENCE [LARGE SCALE GENOMIC DNA]</scope>
    <source>
        <strain evidence="12">NBRC 102030</strain>
    </source>
</reference>
<comment type="caution">
    <text evidence="11">The sequence shown here is derived from an EMBL/GenBank/DDBJ whole genome shotgun (WGS) entry which is preliminary data.</text>
</comment>
<feature type="transmembrane region" description="Helical" evidence="10">
    <location>
        <begin position="318"/>
        <end position="351"/>
    </location>
</feature>
<dbReference type="Proteomes" id="UP001157046">
    <property type="component" value="Unassembled WGS sequence"/>
</dbReference>
<accession>A0ABQ6JAP4</accession>
<evidence type="ECO:0000256" key="4">
    <source>
        <dbReference type="ARBA" id="ARBA00022538"/>
    </source>
</evidence>
<keyword evidence="4" id="KW-0633">Potassium transport</keyword>
<dbReference type="NCBIfam" id="TIGR00933">
    <property type="entry name" value="2a38"/>
    <property type="match status" value="1"/>
</dbReference>
<protein>
    <submittedName>
        <fullName evidence="11">Ktr system potassium transporter B</fullName>
    </submittedName>
</protein>
<keyword evidence="9 10" id="KW-0472">Membrane</keyword>
<evidence type="ECO:0000256" key="7">
    <source>
        <dbReference type="ARBA" id="ARBA00022989"/>
    </source>
</evidence>
<gene>
    <name evidence="11" type="primary">ktrB</name>
    <name evidence="11" type="ORF">GCM10025855_34750</name>
</gene>
<comment type="subcellular location">
    <subcellularLocation>
        <location evidence="1">Cell membrane</location>
        <topology evidence="1">Multi-pass membrane protein</topology>
    </subcellularLocation>
</comment>
<dbReference type="Pfam" id="PF02386">
    <property type="entry name" value="TrkH"/>
    <property type="match status" value="1"/>
</dbReference>
<feature type="transmembrane region" description="Helical" evidence="10">
    <location>
        <begin position="214"/>
        <end position="236"/>
    </location>
</feature>
<dbReference type="InterPro" id="IPR003445">
    <property type="entry name" value="Cat_transpt"/>
</dbReference>
<evidence type="ECO:0000256" key="9">
    <source>
        <dbReference type="ARBA" id="ARBA00023136"/>
    </source>
</evidence>
<name>A0ABQ6JAP4_9GAMM</name>
<keyword evidence="12" id="KW-1185">Reference proteome</keyword>
<keyword evidence="8" id="KW-0406">Ion transport</keyword>
<evidence type="ECO:0000256" key="6">
    <source>
        <dbReference type="ARBA" id="ARBA00022958"/>
    </source>
</evidence>
<keyword evidence="3" id="KW-1003">Cell membrane</keyword>
<dbReference type="EMBL" id="BSUY01000001">
    <property type="protein sequence ID" value="GMA83942.1"/>
    <property type="molecule type" value="Genomic_DNA"/>
</dbReference>
<evidence type="ECO:0000313" key="12">
    <source>
        <dbReference type="Proteomes" id="UP001157046"/>
    </source>
</evidence>
<feature type="transmembrane region" description="Helical" evidence="10">
    <location>
        <begin position="428"/>
        <end position="449"/>
    </location>
</feature>